<keyword evidence="4 8" id="KW-0521">NADP</keyword>
<dbReference type="Gene3D" id="3.40.50.10860">
    <property type="entry name" value="Leucine Dehydrogenase, chain A, domain 1"/>
    <property type="match status" value="1"/>
</dbReference>
<comment type="caution">
    <text evidence="8">Lacks conserved residue(s) required for the propagation of feature annotation.</text>
</comment>
<sequence>MPARYTVFGNPIAHSQSPQIHQLFAAQEGAVIEYTRTLVPDSPNDFQAAVKQFFRHGGQGANVTLPFKQHAYELADQCTTRAHDAGAVNTLMRQPDGTLLGDNTDGIGLMRDLNENLRVDLAGKRVLVLGAGGAARGILTPLLDAKPAEVVIANRTFAKAQALARTFVFEVNAQPLSALSGGGFDVIFNATSGSVSGDVPDIPPQAFSGCLLAYDLFYAAQPTPFLAHAAQHGAAQTADGLGMLVGQAAAAYQLWRGYTPNIAPVIAALRAKLTA</sequence>
<keyword evidence="5 8" id="KW-0560">Oxidoreductase</keyword>
<name>A0ABS1BTV7_9NEIS</name>
<feature type="binding site" evidence="8">
    <location>
        <position position="64"/>
    </location>
    <ligand>
        <name>shikimate</name>
        <dbReference type="ChEBI" id="CHEBI:36208"/>
    </ligand>
</feature>
<feature type="binding site" evidence="8">
    <location>
        <begin position="154"/>
        <end position="159"/>
    </location>
    <ligand>
        <name>NADP(+)</name>
        <dbReference type="ChEBI" id="CHEBI:58349"/>
    </ligand>
</feature>
<dbReference type="PANTHER" id="PTHR21089:SF1">
    <property type="entry name" value="BIFUNCTIONAL 3-DEHYDROQUINATE DEHYDRATASE_SHIKIMATE DEHYDROGENASE, CHLOROPLASTIC"/>
    <property type="match status" value="1"/>
</dbReference>
<dbReference type="PANTHER" id="PTHR21089">
    <property type="entry name" value="SHIKIMATE DEHYDROGENASE"/>
    <property type="match status" value="1"/>
</dbReference>
<keyword evidence="13" id="KW-1185">Reference proteome</keyword>
<comment type="subunit">
    <text evidence="8">Homodimer.</text>
</comment>
<dbReference type="Proteomes" id="UP000614058">
    <property type="component" value="Unassembled WGS sequence"/>
</dbReference>
<dbReference type="EMBL" id="JAEHNZ010000003">
    <property type="protein sequence ID" value="MBK0396724.1"/>
    <property type="molecule type" value="Genomic_DNA"/>
</dbReference>
<dbReference type="Pfam" id="PF08501">
    <property type="entry name" value="Shikimate_dh_N"/>
    <property type="match status" value="1"/>
</dbReference>
<dbReference type="InterPro" id="IPR011342">
    <property type="entry name" value="Shikimate_DH"/>
</dbReference>
<dbReference type="SUPFAM" id="SSF53223">
    <property type="entry name" value="Aminoacid dehydrogenase-like, N-terminal domain"/>
    <property type="match status" value="1"/>
</dbReference>
<dbReference type="GO" id="GO:0004764">
    <property type="term" value="F:shikimate 3-dehydrogenase (NADP+) activity"/>
    <property type="evidence" value="ECO:0007669"/>
    <property type="project" value="UniProtKB-EC"/>
</dbReference>
<protein>
    <recommendedName>
        <fullName evidence="2 8">Shikimate dehydrogenase (NADP(+))</fullName>
        <shortName evidence="8">SDH</shortName>
        <ecNumber evidence="2 8">1.1.1.25</ecNumber>
    </recommendedName>
</protein>
<comment type="catalytic activity">
    <reaction evidence="7 8">
        <text>shikimate + NADP(+) = 3-dehydroshikimate + NADPH + H(+)</text>
        <dbReference type="Rhea" id="RHEA:17737"/>
        <dbReference type="ChEBI" id="CHEBI:15378"/>
        <dbReference type="ChEBI" id="CHEBI:16630"/>
        <dbReference type="ChEBI" id="CHEBI:36208"/>
        <dbReference type="ChEBI" id="CHEBI:57783"/>
        <dbReference type="ChEBI" id="CHEBI:58349"/>
        <dbReference type="EC" id="1.1.1.25"/>
    </reaction>
</comment>
<dbReference type="RefSeq" id="WP_200522799.1">
    <property type="nucleotide sequence ID" value="NZ_JAEHNZ010000003.1"/>
</dbReference>
<dbReference type="EC" id="1.1.1.25" evidence="2 8"/>
<keyword evidence="3 8" id="KW-0028">Amino-acid biosynthesis</keyword>
<dbReference type="InterPro" id="IPR041121">
    <property type="entry name" value="SDH_C"/>
</dbReference>
<evidence type="ECO:0000259" key="9">
    <source>
        <dbReference type="Pfam" id="PF01488"/>
    </source>
</evidence>
<comment type="caution">
    <text evidence="12">The sequence shown here is derived from an EMBL/GenBank/DDBJ whole genome shotgun (WGS) entry which is preliminary data.</text>
</comment>
<comment type="similarity">
    <text evidence="8">Belongs to the shikimate dehydrogenase family.</text>
</comment>
<feature type="domain" description="Shikimate dehydrogenase substrate binding N-terminal" evidence="10">
    <location>
        <begin position="7"/>
        <end position="91"/>
    </location>
</feature>
<dbReference type="SUPFAM" id="SSF51735">
    <property type="entry name" value="NAD(P)-binding Rossmann-fold domains"/>
    <property type="match status" value="1"/>
</dbReference>
<evidence type="ECO:0000256" key="1">
    <source>
        <dbReference type="ARBA" id="ARBA00004871"/>
    </source>
</evidence>
<feature type="binding site" evidence="8">
    <location>
        <position position="247"/>
    </location>
    <ligand>
        <name>shikimate</name>
        <dbReference type="ChEBI" id="CHEBI:36208"/>
    </ligand>
</feature>
<evidence type="ECO:0000256" key="5">
    <source>
        <dbReference type="ARBA" id="ARBA00023002"/>
    </source>
</evidence>
<feature type="domain" description="Quinate/shikimate 5-dehydrogenase/glutamyl-tRNA reductase" evidence="9">
    <location>
        <begin position="120"/>
        <end position="193"/>
    </location>
</feature>
<evidence type="ECO:0000256" key="7">
    <source>
        <dbReference type="ARBA" id="ARBA00049442"/>
    </source>
</evidence>
<dbReference type="Pfam" id="PF01488">
    <property type="entry name" value="Shikimate_DH"/>
    <property type="match status" value="1"/>
</dbReference>
<evidence type="ECO:0000256" key="3">
    <source>
        <dbReference type="ARBA" id="ARBA00022605"/>
    </source>
</evidence>
<feature type="binding site" evidence="8">
    <location>
        <position position="89"/>
    </location>
    <ligand>
        <name>shikimate</name>
        <dbReference type="ChEBI" id="CHEBI:36208"/>
    </ligand>
</feature>
<dbReference type="NCBIfam" id="TIGR00507">
    <property type="entry name" value="aroE"/>
    <property type="match status" value="1"/>
</dbReference>
<proteinExistence type="inferred from homology"/>
<dbReference type="InterPro" id="IPR046346">
    <property type="entry name" value="Aminoacid_DH-like_N_sf"/>
</dbReference>
<dbReference type="InterPro" id="IPR022893">
    <property type="entry name" value="Shikimate_DH_fam"/>
</dbReference>
<feature type="binding site" evidence="8">
    <location>
        <position position="216"/>
    </location>
    <ligand>
        <name>NADP(+)</name>
        <dbReference type="ChEBI" id="CHEBI:58349"/>
    </ligand>
</feature>
<evidence type="ECO:0000256" key="6">
    <source>
        <dbReference type="ARBA" id="ARBA00023141"/>
    </source>
</evidence>
<evidence type="ECO:0000256" key="2">
    <source>
        <dbReference type="ARBA" id="ARBA00012962"/>
    </source>
</evidence>
<dbReference type="HAMAP" id="MF_00222">
    <property type="entry name" value="Shikimate_DH_AroE"/>
    <property type="match status" value="1"/>
</dbReference>
<feature type="active site" description="Proton acceptor" evidence="8">
    <location>
        <position position="68"/>
    </location>
</feature>
<evidence type="ECO:0000256" key="4">
    <source>
        <dbReference type="ARBA" id="ARBA00022857"/>
    </source>
</evidence>
<feature type="binding site" evidence="8">
    <location>
        <position position="105"/>
    </location>
    <ligand>
        <name>shikimate</name>
        <dbReference type="ChEBI" id="CHEBI:36208"/>
    </ligand>
</feature>
<feature type="binding site" evidence="8">
    <location>
        <begin position="15"/>
        <end position="17"/>
    </location>
    <ligand>
        <name>shikimate</name>
        <dbReference type="ChEBI" id="CHEBI:36208"/>
    </ligand>
</feature>
<dbReference type="InterPro" id="IPR013708">
    <property type="entry name" value="Shikimate_DH-bd_N"/>
</dbReference>
<evidence type="ECO:0000313" key="13">
    <source>
        <dbReference type="Proteomes" id="UP000614058"/>
    </source>
</evidence>
<dbReference type="CDD" id="cd01065">
    <property type="entry name" value="NAD_bind_Shikimate_DH"/>
    <property type="match status" value="1"/>
</dbReference>
<keyword evidence="6 8" id="KW-0057">Aromatic amino acid biosynthesis</keyword>
<feature type="domain" description="SDH C-terminal" evidence="11">
    <location>
        <begin position="240"/>
        <end position="270"/>
    </location>
</feature>
<dbReference type="Gene3D" id="3.40.50.720">
    <property type="entry name" value="NAD(P)-binding Rossmann-like Domain"/>
    <property type="match status" value="1"/>
</dbReference>
<comment type="function">
    <text evidence="8">Involved in the biosynthesis of the chorismate, which leads to the biosynthesis of aromatic amino acids. Catalyzes the reversible NADPH linked reduction of 3-dehydroshikimate (DHSA) to yield shikimate (SA).</text>
</comment>
<dbReference type="Pfam" id="PF18317">
    <property type="entry name" value="SDH_C"/>
    <property type="match status" value="1"/>
</dbReference>
<dbReference type="InterPro" id="IPR036291">
    <property type="entry name" value="NAD(P)-bd_dom_sf"/>
</dbReference>
<evidence type="ECO:0000256" key="8">
    <source>
        <dbReference type="HAMAP-Rule" id="MF_00222"/>
    </source>
</evidence>
<dbReference type="InterPro" id="IPR006151">
    <property type="entry name" value="Shikm_DH/Glu-tRNA_Rdtase"/>
</dbReference>
<accession>A0ABS1BTV7</accession>
<feature type="binding site" evidence="8">
    <location>
        <begin position="130"/>
        <end position="134"/>
    </location>
    <ligand>
        <name>NADP(+)</name>
        <dbReference type="ChEBI" id="CHEBI:58349"/>
    </ligand>
</feature>
<evidence type="ECO:0000313" key="12">
    <source>
        <dbReference type="EMBL" id="MBK0396724.1"/>
    </source>
</evidence>
<evidence type="ECO:0000259" key="11">
    <source>
        <dbReference type="Pfam" id="PF18317"/>
    </source>
</evidence>
<gene>
    <name evidence="8 12" type="primary">aroE</name>
    <name evidence="12" type="ORF">JDW22_09115</name>
</gene>
<organism evidence="12 13">
    <name type="scientific">Kingella bonacorsii</name>
    <dbReference type="NCBI Taxonomy" id="2796361"/>
    <lineage>
        <taxon>Bacteria</taxon>
        <taxon>Pseudomonadati</taxon>
        <taxon>Pseudomonadota</taxon>
        <taxon>Betaproteobacteria</taxon>
        <taxon>Neisseriales</taxon>
        <taxon>Neisseriaceae</taxon>
        <taxon>Kingella</taxon>
    </lineage>
</organism>
<reference evidence="12 13" key="1">
    <citation type="journal article" date="2021" name="Pathogens">
        <title>Isolation and Characterization of Kingella bonacorsii sp. nov., A Novel Kingella Species Detected in a Stable Periodontitis Subject.</title>
        <authorList>
            <person name="Antezack A."/>
            <person name="Boxberger M."/>
            <person name="Rolland C."/>
            <person name="Monnet-Corti V."/>
            <person name="La Scola B."/>
        </authorList>
    </citation>
    <scope>NUCLEOTIDE SEQUENCE [LARGE SCALE GENOMIC DNA]</scope>
    <source>
        <strain evidence="12 13">Marseille-Q4569</strain>
    </source>
</reference>
<evidence type="ECO:0000259" key="10">
    <source>
        <dbReference type="Pfam" id="PF08501"/>
    </source>
</evidence>
<feature type="binding site" evidence="8">
    <location>
        <position position="218"/>
    </location>
    <ligand>
        <name>shikimate</name>
        <dbReference type="ChEBI" id="CHEBI:36208"/>
    </ligand>
</feature>
<feature type="binding site" evidence="8">
    <location>
        <position position="240"/>
    </location>
    <ligand>
        <name>NADP(+)</name>
        <dbReference type="ChEBI" id="CHEBI:58349"/>
    </ligand>
</feature>
<comment type="pathway">
    <text evidence="1 8">Metabolic intermediate biosynthesis; chorismate biosynthesis; chorismate from D-erythrose 4-phosphate and phosphoenolpyruvate: step 4/7.</text>
</comment>
<dbReference type="NCBIfam" id="NF001310">
    <property type="entry name" value="PRK00258.1-2"/>
    <property type="match status" value="1"/>
</dbReference>